<name>A0A1V6XQX2_PENNA</name>
<dbReference type="Proteomes" id="UP001153461">
    <property type="component" value="Unassembled WGS sequence"/>
</dbReference>
<reference evidence="4" key="1">
    <citation type="submission" date="2016-10" db="EMBL/GenBank/DDBJ databases">
        <title>Uncovering the secondary metabolism of Penicillium species provides insights into the evolution of 6-MSA pathways.</title>
        <authorList>
            <person name="Nielsen J.C."/>
            <person name="Nielsen J."/>
        </authorList>
    </citation>
    <scope>NUCLEOTIDE SEQUENCE [LARGE SCALE GENOMIC DNA]</scope>
    <source>
        <strain evidence="4">IBT 13039</strain>
    </source>
</reference>
<evidence type="ECO:0000256" key="1">
    <source>
        <dbReference type="SAM" id="MobiDB-lite"/>
    </source>
</evidence>
<sequence>MSYGDNQYGGGASNSYYNSNEDFSSRNNNNSYGGSGGYGNNSSHHHSNDDNDFSGAAMHAQENDSNEDTSLFSSALNFLKDRKNDDNDVDEEKAANAHQAVYDSGSSDQKHDSNTLGAGAAMQALKMFTGGNENSDSSGGGMDKNKLIGLAMAQAGKLWDEKNGSGGNVSGDKQSAVNSAAEMALKMYMKKQMSGGGSGGGGLMSLASKFM</sequence>
<comment type="caution">
    <text evidence="4">The sequence shown here is derived from an EMBL/GenBank/DDBJ whole genome shotgun (WGS) entry which is preliminary data.</text>
</comment>
<feature type="region of interest" description="Disordered" evidence="1">
    <location>
        <begin position="83"/>
        <end position="115"/>
    </location>
</feature>
<reference evidence="3" key="3">
    <citation type="submission" date="2021-07" db="EMBL/GenBank/DDBJ databases">
        <authorList>
            <person name="Branca A.L. A."/>
        </authorList>
    </citation>
    <scope>NUCLEOTIDE SEQUENCE</scope>
</reference>
<dbReference type="Proteomes" id="UP000191691">
    <property type="component" value="Unassembled WGS sequence"/>
</dbReference>
<dbReference type="EMBL" id="CAJVNV010000332">
    <property type="protein sequence ID" value="CAG8160661.1"/>
    <property type="molecule type" value="Genomic_DNA"/>
</dbReference>
<dbReference type="EMBL" id="MOOB01000060">
    <property type="protein sequence ID" value="OQE77505.1"/>
    <property type="molecule type" value="Genomic_DNA"/>
</dbReference>
<feature type="compositionally biased region" description="Polar residues" evidence="1">
    <location>
        <begin position="13"/>
        <end position="22"/>
    </location>
</feature>
<evidence type="ECO:0000259" key="2">
    <source>
        <dbReference type="Pfam" id="PF24845"/>
    </source>
</evidence>
<keyword evidence="5" id="KW-1185">Reference proteome</keyword>
<evidence type="ECO:0000313" key="5">
    <source>
        <dbReference type="Proteomes" id="UP000191691"/>
    </source>
</evidence>
<accession>A0A1V6XQX2</accession>
<protein>
    <recommendedName>
        <fullName evidence="2">DUF7721 domain-containing protein</fullName>
    </recommendedName>
</protein>
<dbReference type="OrthoDB" id="2290255at2759"/>
<dbReference type="OMA" id="KFTQGET"/>
<evidence type="ECO:0000313" key="4">
    <source>
        <dbReference type="EMBL" id="OQE77505.1"/>
    </source>
</evidence>
<dbReference type="PANTHER" id="PTHR39477:SF1">
    <property type="entry name" value="BETA-FLANKING PROTEIN"/>
    <property type="match status" value="1"/>
</dbReference>
<dbReference type="PANTHER" id="PTHR39477">
    <property type="entry name" value="CHROMOSOME 8, WHOLE GENOME SHOTGUN SEQUENCE"/>
    <property type="match status" value="1"/>
</dbReference>
<feature type="region of interest" description="Disordered" evidence="1">
    <location>
        <begin position="1"/>
        <end position="71"/>
    </location>
</feature>
<feature type="domain" description="DUF7721" evidence="2">
    <location>
        <begin position="52"/>
        <end position="131"/>
    </location>
</feature>
<evidence type="ECO:0000313" key="3">
    <source>
        <dbReference type="EMBL" id="CAG8160661.1"/>
    </source>
</evidence>
<dbReference type="AlphaFoldDB" id="A0A1V6XQX2"/>
<gene>
    <name evidence="4" type="ORF">PENNAL_c0060G09158</name>
    <name evidence="3" type="ORF">PNAL_LOCUS6358</name>
</gene>
<organism evidence="4 5">
    <name type="scientific">Penicillium nalgiovense</name>
    <dbReference type="NCBI Taxonomy" id="60175"/>
    <lineage>
        <taxon>Eukaryota</taxon>
        <taxon>Fungi</taxon>
        <taxon>Dikarya</taxon>
        <taxon>Ascomycota</taxon>
        <taxon>Pezizomycotina</taxon>
        <taxon>Eurotiomycetes</taxon>
        <taxon>Eurotiomycetidae</taxon>
        <taxon>Eurotiales</taxon>
        <taxon>Aspergillaceae</taxon>
        <taxon>Penicillium</taxon>
    </lineage>
</organism>
<reference evidence="5" key="2">
    <citation type="journal article" date="2017" name="Nat. Microbiol.">
        <title>Global analysis of biosynthetic gene clusters reveals vast potential of secondary metabolite production in Penicillium species.</title>
        <authorList>
            <person name="Nielsen J.C."/>
            <person name="Grijseels S."/>
            <person name="Prigent S."/>
            <person name="Ji B."/>
            <person name="Dainat J."/>
            <person name="Nielsen K.F."/>
            <person name="Frisvad J.C."/>
            <person name="Workman M."/>
            <person name="Nielsen J."/>
        </authorList>
    </citation>
    <scope>NUCLEOTIDE SEQUENCE [LARGE SCALE GENOMIC DNA]</scope>
    <source>
        <strain evidence="5">IBT 13039</strain>
    </source>
</reference>
<proteinExistence type="predicted"/>
<dbReference type="Pfam" id="PF24845">
    <property type="entry name" value="DUF7721"/>
    <property type="match status" value="1"/>
</dbReference>
<dbReference type="InterPro" id="IPR056138">
    <property type="entry name" value="DUF7721"/>
</dbReference>